<name>A0ABU7Z7L6_9MICO</name>
<evidence type="ECO:0000256" key="3">
    <source>
        <dbReference type="ARBA" id="ARBA00022729"/>
    </source>
</evidence>
<dbReference type="InterPro" id="IPR032694">
    <property type="entry name" value="CopC/D"/>
</dbReference>
<evidence type="ECO:0000259" key="7">
    <source>
        <dbReference type="Pfam" id="PF04234"/>
    </source>
</evidence>
<keyword evidence="2" id="KW-0479">Metal-binding</keyword>
<dbReference type="InterPro" id="IPR007348">
    <property type="entry name" value="CopC_dom"/>
</dbReference>
<reference evidence="8" key="2">
    <citation type="submission" date="2024-02" db="EMBL/GenBank/DDBJ databases">
        <authorList>
            <person name="Prathaban M."/>
            <person name="Mythili R."/>
            <person name="Sharmila Devi N."/>
            <person name="Sobanaa M."/>
            <person name="Prathiviraj R."/>
            <person name="Selvin J."/>
        </authorList>
    </citation>
    <scope>NUCLEOTIDE SEQUENCE</scope>
    <source>
        <strain evidence="8">MP1014</strain>
    </source>
</reference>
<evidence type="ECO:0000256" key="4">
    <source>
        <dbReference type="ARBA" id="ARBA00023008"/>
    </source>
</evidence>
<keyword evidence="6" id="KW-1133">Transmembrane helix</keyword>
<dbReference type="PANTHER" id="PTHR34820:SF4">
    <property type="entry name" value="INNER MEMBRANE PROTEIN YEBZ"/>
    <property type="match status" value="1"/>
</dbReference>
<evidence type="ECO:0000256" key="1">
    <source>
        <dbReference type="ARBA" id="ARBA00004196"/>
    </source>
</evidence>
<gene>
    <name evidence="8" type="ORF">V5O49_10195</name>
</gene>
<dbReference type="InterPro" id="IPR014756">
    <property type="entry name" value="Ig_E-set"/>
</dbReference>
<feature type="compositionally biased region" description="Low complexity" evidence="5">
    <location>
        <begin position="184"/>
        <end position="205"/>
    </location>
</feature>
<evidence type="ECO:0000256" key="5">
    <source>
        <dbReference type="SAM" id="MobiDB-lite"/>
    </source>
</evidence>
<reference evidence="8" key="1">
    <citation type="journal article" date="2024" name="Antonie Van Leeuwenhoek">
        <title>Isoptericola haloaureus sp. nov., a dimorphic actinobacterium isolated from mangrove sediments of southeast India, implicating biosaline agricultural significance through nitrogen fixation and salt tolerance genes.</title>
        <authorList>
            <person name="Prathaban M."/>
            <person name="Prathiviraj R."/>
            <person name="Ravichandran M."/>
            <person name="Natarajan S.D."/>
            <person name="Sobanaa M."/>
            <person name="Hari Krishna Kumar S."/>
            <person name="Chandrasekar V."/>
            <person name="Selvin J."/>
        </authorList>
    </citation>
    <scope>NUCLEOTIDE SEQUENCE</scope>
    <source>
        <strain evidence="8">MP1014</strain>
    </source>
</reference>
<protein>
    <submittedName>
        <fullName evidence="8">Copper resistance CopC family protein</fullName>
    </submittedName>
</protein>
<dbReference type="Gene3D" id="2.60.40.1220">
    <property type="match status" value="1"/>
</dbReference>
<keyword evidence="6" id="KW-0812">Transmembrane</keyword>
<keyword evidence="4" id="KW-0186">Copper</keyword>
<comment type="caution">
    <text evidence="8">The sequence shown here is derived from an EMBL/GenBank/DDBJ whole genome shotgun (WGS) entry which is preliminary data.</text>
</comment>
<keyword evidence="9" id="KW-1185">Reference proteome</keyword>
<evidence type="ECO:0000313" key="9">
    <source>
        <dbReference type="Proteomes" id="UP001310387"/>
    </source>
</evidence>
<comment type="subcellular location">
    <subcellularLocation>
        <location evidence="1">Cell envelope</location>
    </subcellularLocation>
</comment>
<organism evidence="8 9">
    <name type="scientific">Isoptericola haloaureus</name>
    <dbReference type="NCBI Taxonomy" id="1542902"/>
    <lineage>
        <taxon>Bacteria</taxon>
        <taxon>Bacillati</taxon>
        <taxon>Actinomycetota</taxon>
        <taxon>Actinomycetes</taxon>
        <taxon>Micrococcales</taxon>
        <taxon>Promicromonosporaceae</taxon>
        <taxon>Isoptericola</taxon>
    </lineage>
</organism>
<evidence type="ECO:0000256" key="2">
    <source>
        <dbReference type="ARBA" id="ARBA00022723"/>
    </source>
</evidence>
<dbReference type="Proteomes" id="UP001310387">
    <property type="component" value="Unassembled WGS sequence"/>
</dbReference>
<proteinExistence type="predicted"/>
<evidence type="ECO:0000313" key="8">
    <source>
        <dbReference type="EMBL" id="MEG3615492.1"/>
    </source>
</evidence>
<feature type="transmembrane region" description="Helical" evidence="6">
    <location>
        <begin position="34"/>
        <end position="59"/>
    </location>
</feature>
<dbReference type="RefSeq" id="WP_332902132.1">
    <property type="nucleotide sequence ID" value="NZ_JBAGLP010000117.1"/>
</dbReference>
<keyword evidence="3" id="KW-0732">Signal</keyword>
<dbReference type="Pfam" id="PF04234">
    <property type="entry name" value="CopC"/>
    <property type="match status" value="1"/>
</dbReference>
<feature type="domain" description="CopC" evidence="7">
    <location>
        <begin position="64"/>
        <end position="155"/>
    </location>
</feature>
<dbReference type="SUPFAM" id="SSF81296">
    <property type="entry name" value="E set domains"/>
    <property type="match status" value="1"/>
</dbReference>
<evidence type="ECO:0000256" key="6">
    <source>
        <dbReference type="SAM" id="Phobius"/>
    </source>
</evidence>
<dbReference type="InterPro" id="IPR014755">
    <property type="entry name" value="Cu-Rt/internalin_Ig-like"/>
</dbReference>
<feature type="region of interest" description="Disordered" evidence="5">
    <location>
        <begin position="1"/>
        <end position="27"/>
    </location>
</feature>
<accession>A0ABU7Z7L6</accession>
<feature type="region of interest" description="Disordered" evidence="5">
    <location>
        <begin position="159"/>
        <end position="205"/>
    </location>
</feature>
<dbReference type="PANTHER" id="PTHR34820">
    <property type="entry name" value="INNER MEMBRANE PROTEIN YEBZ"/>
    <property type="match status" value="1"/>
</dbReference>
<dbReference type="EMBL" id="JBAGLP010000117">
    <property type="protein sequence ID" value="MEG3615492.1"/>
    <property type="molecule type" value="Genomic_DNA"/>
</dbReference>
<feature type="transmembrane region" description="Helical" evidence="6">
    <location>
        <begin position="214"/>
        <end position="232"/>
    </location>
</feature>
<sequence length="252" mass="25599">MAQNPEGSRPRSRPSVPSEGPDWTPVRPQRRNRLIAAIVALAMLLTAVGGTAAMLFGALSASAHDQLLSTDPEDGASLDEPVDTLTLTYSSDIIADGTQVRVTPPSGEAVDAEVSVDGPVVTATVGEQVAGGEYEVAWRAVSSDGHPIEGGFAYTAAGQDAAEETDEPVPAASAEAELSESGEMEGLGAAAPADEPSPSAPAEDDASAAGAMPVLYGAALVAIIGVAAVLLMRTRRRLHDDHGQGPTQGPLS</sequence>
<keyword evidence="6" id="KW-0472">Membrane</keyword>